<dbReference type="InterPro" id="IPR029055">
    <property type="entry name" value="Ntn_hydrolases_N"/>
</dbReference>
<evidence type="ECO:0000256" key="3">
    <source>
        <dbReference type="SAM" id="Phobius"/>
    </source>
</evidence>
<dbReference type="CDD" id="cd00542">
    <property type="entry name" value="Ntn_PVA"/>
    <property type="match status" value="1"/>
</dbReference>
<sequence>MRQARESVALALCAFLKQGDIFVLRILIPMLVLLLIAAPAIACTDFVLQAKDGAIINGRSMDFAVNDQAQVTVYPQGKEWTSEAPGKAKGFQWTQRYGFLGFSVLGQSVSTDGMNEKGLSAKVLWLPSVGYQTVPKGQEERALDIGLVPDWILGSFSTVAEVKKALPEVIVWGKSLPGLDSVPVLHLAVHDADGNSMVAEWIDGKLNIYDNPLGVMTNEPPLPMQWANLRNYVNLSPWMQKDLQLDGVAIAGTGNGSGLLGLPGDCTPPSRFVRTAVLKKFAYQPEKAEDAVIFARHLLNQVDVMPGVSREKSQQGEMADYTQWIAIEDLTNRVLYFADYNDQTLRAIDLKALDFTRSDYAPIPVAKTTGNAILDVTPR</sequence>
<dbReference type="InterPro" id="IPR029132">
    <property type="entry name" value="CBAH/NAAA_C"/>
</dbReference>
<evidence type="ECO:0000256" key="1">
    <source>
        <dbReference type="ARBA" id="ARBA00006625"/>
    </source>
</evidence>
<evidence type="ECO:0000259" key="4">
    <source>
        <dbReference type="Pfam" id="PF02275"/>
    </source>
</evidence>
<evidence type="ECO:0000313" key="5">
    <source>
        <dbReference type="EMBL" id="TVM30810.1"/>
    </source>
</evidence>
<evidence type="ECO:0000256" key="2">
    <source>
        <dbReference type="ARBA" id="ARBA00022801"/>
    </source>
</evidence>
<name>A0A6P1ZCF4_9BACT</name>
<keyword evidence="3" id="KW-1133">Transmembrane helix</keyword>
<keyword evidence="3" id="KW-0472">Membrane</keyword>
<dbReference type="OrthoDB" id="1265391at2"/>
<dbReference type="InterPro" id="IPR052193">
    <property type="entry name" value="Peptidase_C59"/>
</dbReference>
<dbReference type="AlphaFoldDB" id="A0A6P1ZCF4"/>
<dbReference type="Proteomes" id="UP000434052">
    <property type="component" value="Unassembled WGS sequence"/>
</dbReference>
<comment type="caution">
    <text evidence="5">The sequence shown here is derived from an EMBL/GenBank/DDBJ whole genome shotgun (WGS) entry which is preliminary data.</text>
</comment>
<accession>A0A6P1ZCF4</accession>
<organism evidence="5 6">
    <name type="scientific">Oceanidesulfovibrio marinus</name>
    <dbReference type="NCBI Taxonomy" id="370038"/>
    <lineage>
        <taxon>Bacteria</taxon>
        <taxon>Pseudomonadati</taxon>
        <taxon>Thermodesulfobacteriota</taxon>
        <taxon>Desulfovibrionia</taxon>
        <taxon>Desulfovibrionales</taxon>
        <taxon>Desulfovibrionaceae</taxon>
        <taxon>Oceanidesulfovibrio</taxon>
    </lineage>
</organism>
<dbReference type="PANTHER" id="PTHR35527:SF2">
    <property type="entry name" value="HYDROLASE"/>
    <property type="match status" value="1"/>
</dbReference>
<reference evidence="5 6" key="1">
    <citation type="submission" date="2018-06" db="EMBL/GenBank/DDBJ databases">
        <title>Complete genome of Desulfovibrio marinus P48SEP.</title>
        <authorList>
            <person name="Crispim J.S."/>
            <person name="Vidigal P.M.P."/>
            <person name="Silva L.C.F."/>
            <person name="Araujo L.C."/>
            <person name="Laguardia C.N."/>
            <person name="Dias R.S."/>
            <person name="Sousa M.P."/>
            <person name="Paula S.O."/>
            <person name="Silva C."/>
        </authorList>
    </citation>
    <scope>NUCLEOTIDE SEQUENCE [LARGE SCALE GENOMIC DNA]</scope>
    <source>
        <strain evidence="5 6">P48SEP</strain>
    </source>
</reference>
<dbReference type="EMBL" id="QMIF01000019">
    <property type="protein sequence ID" value="TVM30810.1"/>
    <property type="molecule type" value="Genomic_DNA"/>
</dbReference>
<dbReference type="Pfam" id="PF02275">
    <property type="entry name" value="CBAH"/>
    <property type="match status" value="1"/>
</dbReference>
<keyword evidence="2" id="KW-0378">Hydrolase</keyword>
<gene>
    <name evidence="5" type="ORF">DQK91_19730</name>
</gene>
<feature type="transmembrane region" description="Helical" evidence="3">
    <location>
        <begin position="21"/>
        <end position="42"/>
    </location>
</feature>
<dbReference type="GO" id="GO:0016787">
    <property type="term" value="F:hydrolase activity"/>
    <property type="evidence" value="ECO:0007669"/>
    <property type="project" value="UniProtKB-KW"/>
</dbReference>
<evidence type="ECO:0000313" key="6">
    <source>
        <dbReference type="Proteomes" id="UP000434052"/>
    </source>
</evidence>
<keyword evidence="3" id="KW-0812">Transmembrane</keyword>
<feature type="domain" description="Choloylglycine hydrolase/NAAA C-terminal" evidence="4">
    <location>
        <begin position="43"/>
        <end position="355"/>
    </location>
</feature>
<protein>
    <recommendedName>
        <fullName evidence="4">Choloylglycine hydrolase/NAAA C-terminal domain-containing protein</fullName>
    </recommendedName>
</protein>
<dbReference type="PANTHER" id="PTHR35527">
    <property type="entry name" value="CHOLOYLGLYCINE HYDROLASE"/>
    <property type="match status" value="1"/>
</dbReference>
<dbReference type="Gene3D" id="3.60.60.10">
    <property type="entry name" value="Penicillin V Acylase, Chain A"/>
    <property type="match status" value="1"/>
</dbReference>
<dbReference type="SUPFAM" id="SSF56235">
    <property type="entry name" value="N-terminal nucleophile aminohydrolases (Ntn hydrolases)"/>
    <property type="match status" value="1"/>
</dbReference>
<proteinExistence type="inferred from homology"/>
<comment type="similarity">
    <text evidence="1">Belongs to the peptidase C59 family.</text>
</comment>